<dbReference type="EMBL" id="BRXY01000580">
    <property type="protein sequence ID" value="GMI01409.1"/>
    <property type="molecule type" value="Genomic_DNA"/>
</dbReference>
<evidence type="ECO:0000313" key="1">
    <source>
        <dbReference type="EMBL" id="GMI01409.1"/>
    </source>
</evidence>
<dbReference type="Proteomes" id="UP001165085">
    <property type="component" value="Unassembled WGS sequence"/>
</dbReference>
<reference evidence="2" key="1">
    <citation type="journal article" date="2023" name="Commun. Biol.">
        <title>Genome analysis of Parmales, the sister group of diatoms, reveals the evolutionary specialization of diatoms from phago-mixotrophs to photoautotrophs.</title>
        <authorList>
            <person name="Ban H."/>
            <person name="Sato S."/>
            <person name="Yoshikawa S."/>
            <person name="Yamada K."/>
            <person name="Nakamura Y."/>
            <person name="Ichinomiya M."/>
            <person name="Sato N."/>
            <person name="Blanc-Mathieu R."/>
            <person name="Endo H."/>
            <person name="Kuwata A."/>
            <person name="Ogata H."/>
        </authorList>
    </citation>
    <scope>NUCLEOTIDE SEQUENCE [LARGE SCALE GENOMIC DNA]</scope>
    <source>
        <strain evidence="2">NIES 3701</strain>
    </source>
</reference>
<protein>
    <submittedName>
        <fullName evidence="1">Uncharacterized protein</fullName>
    </submittedName>
</protein>
<gene>
    <name evidence="1" type="ORF">TrST_g11538</name>
</gene>
<comment type="caution">
    <text evidence="1">The sequence shown here is derived from an EMBL/GenBank/DDBJ whole genome shotgun (WGS) entry which is preliminary data.</text>
</comment>
<name>A0A9W7CB11_9STRA</name>
<keyword evidence="2" id="KW-1185">Reference proteome</keyword>
<proteinExistence type="predicted"/>
<dbReference type="OrthoDB" id="10578652at2759"/>
<sequence>MLCKIIVTCTEIERIRALAILASLPEGEERVFNRYVVKAMASPCLMLREVASSIPIINWDGVKIGLIDLLLDGIAEGRCGSPLELHSLLLHLRSTEFYSVGRSLVNYILSSDTGISFIRMCSSSSIYSDLKSLPLNDPTPLTSPSTLSGLNDYTIWSKMSSSSNTTSLTSMLLTAKASALGSPLTTDFIDQRINTSNRVKLGPAKAAVYYDLKNEIISWKGPEEHLNVTEEYYVVEYKGKEEAEWISLPRCNGSIAFLEEGKHVVRLSEGVVVEMIVRPVKMWLKSLGLKVKVTKEGGGRGRRLIVKRVERVEGDERLYRCEEMDEVFEVASGAEGVVQRVVNTRS</sequence>
<dbReference type="AlphaFoldDB" id="A0A9W7CB11"/>
<evidence type="ECO:0000313" key="2">
    <source>
        <dbReference type="Proteomes" id="UP001165085"/>
    </source>
</evidence>
<organism evidence="1 2">
    <name type="scientific">Triparma strigata</name>
    <dbReference type="NCBI Taxonomy" id="1606541"/>
    <lineage>
        <taxon>Eukaryota</taxon>
        <taxon>Sar</taxon>
        <taxon>Stramenopiles</taxon>
        <taxon>Ochrophyta</taxon>
        <taxon>Bolidophyceae</taxon>
        <taxon>Parmales</taxon>
        <taxon>Triparmaceae</taxon>
        <taxon>Triparma</taxon>
    </lineage>
</organism>
<accession>A0A9W7CB11</accession>